<reference evidence="1" key="1">
    <citation type="submission" date="2018-02" db="EMBL/GenBank/DDBJ databases">
        <title>Rhizophora mucronata_Transcriptome.</title>
        <authorList>
            <person name="Meera S.P."/>
            <person name="Sreeshan A."/>
            <person name="Augustine A."/>
        </authorList>
    </citation>
    <scope>NUCLEOTIDE SEQUENCE</scope>
    <source>
        <tissue evidence="1">Leaf</tissue>
    </source>
</reference>
<dbReference type="AlphaFoldDB" id="A0A2P2PFL4"/>
<accession>A0A2P2PFL4</accession>
<name>A0A2P2PFL4_RHIMU</name>
<proteinExistence type="predicted"/>
<protein>
    <submittedName>
        <fullName evidence="1">Uncharacterized protein</fullName>
    </submittedName>
</protein>
<evidence type="ECO:0000313" key="1">
    <source>
        <dbReference type="EMBL" id="MBX53525.1"/>
    </source>
</evidence>
<organism evidence="1">
    <name type="scientific">Rhizophora mucronata</name>
    <name type="common">Asiatic mangrove</name>
    <dbReference type="NCBI Taxonomy" id="61149"/>
    <lineage>
        <taxon>Eukaryota</taxon>
        <taxon>Viridiplantae</taxon>
        <taxon>Streptophyta</taxon>
        <taxon>Embryophyta</taxon>
        <taxon>Tracheophyta</taxon>
        <taxon>Spermatophyta</taxon>
        <taxon>Magnoliopsida</taxon>
        <taxon>eudicotyledons</taxon>
        <taxon>Gunneridae</taxon>
        <taxon>Pentapetalae</taxon>
        <taxon>rosids</taxon>
        <taxon>fabids</taxon>
        <taxon>Malpighiales</taxon>
        <taxon>Rhizophoraceae</taxon>
        <taxon>Rhizophora</taxon>
    </lineage>
</organism>
<dbReference type="EMBL" id="GGEC01073041">
    <property type="protein sequence ID" value="MBX53525.1"/>
    <property type="molecule type" value="Transcribed_RNA"/>
</dbReference>
<sequence>MTGAERDKPKCTRIIVTDCSCSVQRGL</sequence>